<feature type="region of interest" description="Disordered" evidence="2">
    <location>
        <begin position="1902"/>
        <end position="1922"/>
    </location>
</feature>
<dbReference type="InterPro" id="IPR011989">
    <property type="entry name" value="ARM-like"/>
</dbReference>
<feature type="compositionally biased region" description="Low complexity" evidence="2">
    <location>
        <begin position="1365"/>
        <end position="1383"/>
    </location>
</feature>
<evidence type="ECO:0000256" key="1">
    <source>
        <dbReference type="SAM" id="Coils"/>
    </source>
</evidence>
<name>A0A0M0J471_9EUKA</name>
<feature type="compositionally biased region" description="Gly residues" evidence="2">
    <location>
        <begin position="1693"/>
        <end position="1703"/>
    </location>
</feature>
<feature type="region of interest" description="Disordered" evidence="2">
    <location>
        <begin position="236"/>
        <end position="276"/>
    </location>
</feature>
<evidence type="ECO:0000259" key="3">
    <source>
        <dbReference type="PROSITE" id="PS50222"/>
    </source>
</evidence>
<evidence type="ECO:0000313" key="4">
    <source>
        <dbReference type="EMBL" id="KOO21384.1"/>
    </source>
</evidence>
<feature type="coiled-coil region" evidence="1">
    <location>
        <begin position="1171"/>
        <end position="1198"/>
    </location>
</feature>
<protein>
    <submittedName>
        <fullName evidence="4">Leucine rich repeat family protein</fullName>
    </submittedName>
</protein>
<evidence type="ECO:0000313" key="5">
    <source>
        <dbReference type="Proteomes" id="UP000037460"/>
    </source>
</evidence>
<feature type="region of interest" description="Disordered" evidence="2">
    <location>
        <begin position="1603"/>
        <end position="1709"/>
    </location>
</feature>
<dbReference type="Proteomes" id="UP000037460">
    <property type="component" value="Unassembled WGS sequence"/>
</dbReference>
<feature type="compositionally biased region" description="Low complexity" evidence="2">
    <location>
        <begin position="1648"/>
        <end position="1666"/>
    </location>
</feature>
<feature type="compositionally biased region" description="Basic and acidic residues" evidence="2">
    <location>
        <begin position="643"/>
        <end position="658"/>
    </location>
</feature>
<comment type="caution">
    <text evidence="4">The sequence shown here is derived from an EMBL/GenBank/DDBJ whole genome shotgun (WGS) entry which is preliminary data.</text>
</comment>
<reference evidence="5" key="1">
    <citation type="journal article" date="2015" name="PLoS Genet.">
        <title>Genome Sequence and Transcriptome Analyses of Chrysochromulina tobin: Metabolic Tools for Enhanced Algal Fitness in the Prominent Order Prymnesiales (Haptophyceae).</title>
        <authorList>
            <person name="Hovde B.T."/>
            <person name="Deodato C.R."/>
            <person name="Hunsperger H.M."/>
            <person name="Ryken S.A."/>
            <person name="Yost W."/>
            <person name="Jha R.K."/>
            <person name="Patterson J."/>
            <person name="Monnat R.J. Jr."/>
            <person name="Barlow S.B."/>
            <person name="Starkenburg S.R."/>
            <person name="Cattolico R.A."/>
        </authorList>
    </citation>
    <scope>NUCLEOTIDE SEQUENCE</scope>
    <source>
        <strain evidence="5">CCMP291</strain>
    </source>
</reference>
<keyword evidence="5" id="KW-1185">Reference proteome</keyword>
<feature type="coiled-coil region" evidence="1">
    <location>
        <begin position="2403"/>
        <end position="2430"/>
    </location>
</feature>
<dbReference type="InterPro" id="IPR016024">
    <property type="entry name" value="ARM-type_fold"/>
</dbReference>
<dbReference type="PROSITE" id="PS50222">
    <property type="entry name" value="EF_HAND_2"/>
    <property type="match status" value="1"/>
</dbReference>
<feature type="region of interest" description="Disordered" evidence="2">
    <location>
        <begin position="1316"/>
        <end position="1337"/>
    </location>
</feature>
<proteinExistence type="predicted"/>
<feature type="region of interest" description="Disordered" evidence="2">
    <location>
        <begin position="620"/>
        <end position="658"/>
    </location>
</feature>
<dbReference type="InterPro" id="IPR051144">
    <property type="entry name" value="Formin_homology_domain"/>
</dbReference>
<accession>A0A0M0J471</accession>
<feature type="coiled-coil region" evidence="1">
    <location>
        <begin position="589"/>
        <end position="616"/>
    </location>
</feature>
<feature type="region of interest" description="Disordered" evidence="2">
    <location>
        <begin position="802"/>
        <end position="849"/>
    </location>
</feature>
<keyword evidence="1" id="KW-0175">Coiled coil</keyword>
<feature type="compositionally biased region" description="Low complexity" evidence="2">
    <location>
        <begin position="1614"/>
        <end position="1628"/>
    </location>
</feature>
<dbReference type="GO" id="GO:0005509">
    <property type="term" value="F:calcium ion binding"/>
    <property type="evidence" value="ECO:0007669"/>
    <property type="project" value="InterPro"/>
</dbReference>
<dbReference type="PANTHER" id="PTHR45733">
    <property type="entry name" value="FORMIN-J"/>
    <property type="match status" value="1"/>
</dbReference>
<dbReference type="EMBL" id="JWZX01003367">
    <property type="protein sequence ID" value="KOO21384.1"/>
    <property type="molecule type" value="Genomic_DNA"/>
</dbReference>
<feature type="coiled-coil region" evidence="1">
    <location>
        <begin position="1402"/>
        <end position="1429"/>
    </location>
</feature>
<organism evidence="4 5">
    <name type="scientific">Chrysochromulina tobinii</name>
    <dbReference type="NCBI Taxonomy" id="1460289"/>
    <lineage>
        <taxon>Eukaryota</taxon>
        <taxon>Haptista</taxon>
        <taxon>Haptophyta</taxon>
        <taxon>Prymnesiophyceae</taxon>
        <taxon>Prymnesiales</taxon>
        <taxon>Chrysochromulinaceae</taxon>
        <taxon>Chrysochromulina</taxon>
    </lineage>
</organism>
<feature type="region of interest" description="Disordered" evidence="2">
    <location>
        <begin position="1352"/>
        <end position="1387"/>
    </location>
</feature>
<feature type="compositionally biased region" description="Pro residues" evidence="2">
    <location>
        <begin position="804"/>
        <end position="817"/>
    </location>
</feature>
<feature type="compositionally biased region" description="Acidic residues" evidence="2">
    <location>
        <begin position="242"/>
        <end position="255"/>
    </location>
</feature>
<feature type="compositionally biased region" description="Low complexity" evidence="2">
    <location>
        <begin position="1673"/>
        <end position="1683"/>
    </location>
</feature>
<dbReference type="PROSITE" id="PS00018">
    <property type="entry name" value="EF_HAND_1"/>
    <property type="match status" value="1"/>
</dbReference>
<sequence length="2448" mass="265229">MVLAMPGASSSAGGSESLSKMLMRMRGQEVVKQVRALGFMHASIPKEKLQATLVPMDDKWEEKQYIFEGAEKLNSIKFNVANLYKWDDCTLFHTDARGITKEIKTTDELQVIIETHRMREEVRRLDVMEGDLETVRSMLLASRAEMHLLACISLWRIVSRRDQHGQIGASVFMLLPKVLKSTDVHVSRLAAATVWMLAQEEATLRRMPCELIVKAIVKGFTYHLEHAQFRREMRVERATENADGEGADSEEDEEGGGAKGKADEPPDTPEPPETPGTLSILEAQAVAREKAAAEAAEAFERHEEIVLAASGKGVHELSSVPVRALSALLRAEAGRRAFHQCGGCARLVPFLCAADAPLAQSVFSFFARVTALSPTLCGDTLYRGGARHLVEMASGLNGAMGYLERCGAAELLHFCLSRVRLTPERATDRELLRELPALVHILRVCTVPLFLPIQKGIKLSHPVFAASLPEKELLRCFQNAENALVLLRGLIGTIWGMAAALRNFGQPLHITGTLYSFLLRCLSFSVDKSCGFKLAVEFSARRAEHALVLRNTALGVLACCEMKADYALKPADLSEIEQEAAVKKLQGMRRAQMLRRKAIAEEKARLEREAEIERRRKAGMSAFMDEDESPSSSPTNGQRSRRASTDMRFTRKHKETDRAMALVEKEAREAREKADAEREMLAPADVKPSPPKILPTQLLHLLEVIANQPADRFAECCSAALCSLINTPGVPAALQAVDALKRLLALCAQMQERVQSEDGALHGHAAVAHGYLAAATLSLLAARVEAQEAKAREEAAHAAYLAAHPPPPPRPAPPPPPPHDEEKGEGSPGGRKKKMTAAEEAELAAKEAAAAQAKADAERLERARWYELNCDEAAVESHGRALRVEQLRTLVGMLPASQPGALHGAACLWLQANCGALNTLGDLGAVEALARVLQHAVEEKHCTGSFLIQANWAAAALWRLCHAPRNAARALACAAPALLRLLPSGASEMDSLRKAALGCISLMFRQEELQPPLVHMAAPYLLQQLAAAPARPPEQRLTASRTLDGTIGTVSKLLPPVRPPLPKPIVPMLAPAAEPSLAAATPTAAPIVLAPSVPVAEEGPSSAVASADVGLERLMLTLLDDKNAELRALGCRGLARAAMRGHSALIVEKGGPKLLVTHTLRSESERFLHALEKARANVETLKAAAAKAEAAVPAAQAKSPAEGKKAVAAAAAAQAAYEKAESAGAPDCPLLRDALNAVLNLSGSRCAQVPLARYGLWTFVQLWYDLQQYAEGDEKLLPLLDMASSVLVNLCSNPANRTSMYRAELQLKTALCSGQPLRTVRPSSPPSQLEGSEDALDDVHGGEADVAELAGPAAEGDGDAPPPSAAGAAPKAAAPKTAAEESTTVADVHQTKKREYVDWLTHKFDELEAEEALKKAEEARREREEMESDPTGTFSLAKTAFQMIDEDGSNELSRTELIRAFRLNDKVRELLLPLLPADVLRSKSDVCGINVQAQFTTYFANLGLGMKPGQRKPKKNSVLNFVKKPDKLAAKAYARRAAAEKAILDAQLANQQRAGSPEAAGAGAGTLSLPALKAAANALQEHKSVPAPGLQRMLQMSFTDTWKRGSRQPATSPRAAGSQSVGAAVRASARAELDKTAIVPSGSSPRVAATTATTAPKPSARATAPTLLPPAPGAAIASSGSLPRLPKPKEGTAKGGGSKGGMAKGEPPEAAVVGASKPVDLWAPGVKEVELLPEEPSAVDTLEPSPPQATAKLSKSERQAAAASAVAAPPPLEQWEIDYLSSEAPLRFKVSLPSMEEYTPVFKFAGPEGATLGRDTSQTMGGKLISWVAPPPQKQLRRVAKHTGHEYVGSRIAEELGFKGFELPNGKTLRLFHASTKRNWRAPHMEPEELEPSTLLVLGLHEMPAHPPPPQPSKRDLPKLPQSEVRPIRPKALVKAEAGSTSAIVSAYASLVDEEKFVLTVQPKSGATELFVDKARLNQSFDLFSSVFAGRRIVSDARSFYDDPVVTQRSFEIDFARCNQERFRLLIKAEDDDTANASGAASESIEIGEIKEVLNKHREMLYRAFTYYAALGAVDGRGDGYSVCLEEYELFCKSCKLADEKSSWCKAVDLVDLFYTTNEEEATGMAEQSEANAVNADKALMRFEWFQVIVRLAIAKYVKAQDGRRQRGGVKRIADVSDALDALLTHDVAPNLPPEACVETMAFRERRLYVKPVNDAFESNATMLKAIYDFYAASADDEGAPPQIKGAELFARSLFMSIQEWILLLEDANVFDDSFTRREAVLAFVWSQSIVTDEVKRREPMMHLSYADFQEALCRALAFKSLPSTDLMKTVDARSVSDFYTKLEAGVIPPELTENMRVAYDWREGPAPEGAIDRSIRPQLETFLALIFERLSTASEHLTRKVVKERLEARAQAKREAAELRRQGEIKEKDEGLFGEIIGALGTKAQPE</sequence>
<feature type="domain" description="EF-hand" evidence="3">
    <location>
        <begin position="1432"/>
        <end position="1467"/>
    </location>
</feature>
<dbReference type="SUPFAM" id="SSF48371">
    <property type="entry name" value="ARM repeat"/>
    <property type="match status" value="2"/>
</dbReference>
<feature type="region of interest" description="Disordered" evidence="2">
    <location>
        <begin position="1734"/>
        <end position="1757"/>
    </location>
</feature>
<dbReference type="Gene3D" id="1.25.10.10">
    <property type="entry name" value="Leucine-rich Repeat Variant"/>
    <property type="match status" value="1"/>
</dbReference>
<evidence type="ECO:0000256" key="2">
    <source>
        <dbReference type="SAM" id="MobiDB-lite"/>
    </source>
</evidence>
<dbReference type="OrthoDB" id="120976at2759"/>
<gene>
    <name evidence="4" type="ORF">Ctob_004533</name>
</gene>
<dbReference type="InterPro" id="IPR018247">
    <property type="entry name" value="EF_Hand_1_Ca_BS"/>
</dbReference>
<dbReference type="InterPro" id="IPR002048">
    <property type="entry name" value="EF_hand_dom"/>
</dbReference>